<organism evidence="2 3">
    <name type="scientific">Tulasnella calospora MUT 4182</name>
    <dbReference type="NCBI Taxonomy" id="1051891"/>
    <lineage>
        <taxon>Eukaryota</taxon>
        <taxon>Fungi</taxon>
        <taxon>Dikarya</taxon>
        <taxon>Basidiomycota</taxon>
        <taxon>Agaricomycotina</taxon>
        <taxon>Agaricomycetes</taxon>
        <taxon>Cantharellales</taxon>
        <taxon>Tulasnellaceae</taxon>
        <taxon>Tulasnella</taxon>
    </lineage>
</organism>
<dbReference type="Proteomes" id="UP000054248">
    <property type="component" value="Unassembled WGS sequence"/>
</dbReference>
<dbReference type="InterPro" id="IPR008906">
    <property type="entry name" value="HATC_C_dom"/>
</dbReference>
<dbReference type="SUPFAM" id="SSF53098">
    <property type="entry name" value="Ribonuclease H-like"/>
    <property type="match status" value="1"/>
</dbReference>
<name>A0A0C3QJI2_9AGAM</name>
<dbReference type="HOGENOM" id="CLU_2943571_0_0_1"/>
<dbReference type="GO" id="GO:0046983">
    <property type="term" value="F:protein dimerization activity"/>
    <property type="evidence" value="ECO:0007669"/>
    <property type="project" value="InterPro"/>
</dbReference>
<sequence length="60" mass="6719">MIKQQINGHRYPRLARMAQDFLTIPGSSISVKRCLSIGRNLISLRPASLSAETIRLPNDI</sequence>
<reference evidence="2 3" key="1">
    <citation type="submission" date="2014-04" db="EMBL/GenBank/DDBJ databases">
        <authorList>
            <consortium name="DOE Joint Genome Institute"/>
            <person name="Kuo A."/>
            <person name="Girlanda M."/>
            <person name="Perotto S."/>
            <person name="Kohler A."/>
            <person name="Nagy L.G."/>
            <person name="Floudas D."/>
            <person name="Copeland A."/>
            <person name="Barry K.W."/>
            <person name="Cichocki N."/>
            <person name="Veneault-Fourrey C."/>
            <person name="LaButti K."/>
            <person name="Lindquist E.A."/>
            <person name="Lipzen A."/>
            <person name="Lundell T."/>
            <person name="Morin E."/>
            <person name="Murat C."/>
            <person name="Sun H."/>
            <person name="Tunlid A."/>
            <person name="Henrissat B."/>
            <person name="Grigoriev I.V."/>
            <person name="Hibbett D.S."/>
            <person name="Martin F."/>
            <person name="Nordberg H.P."/>
            <person name="Cantor M.N."/>
            <person name="Hua S.X."/>
        </authorList>
    </citation>
    <scope>NUCLEOTIDE SEQUENCE [LARGE SCALE GENOMIC DNA]</scope>
    <source>
        <strain evidence="2 3">MUT 4182</strain>
    </source>
</reference>
<evidence type="ECO:0000313" key="2">
    <source>
        <dbReference type="EMBL" id="KIO26329.1"/>
    </source>
</evidence>
<reference evidence="3" key="2">
    <citation type="submission" date="2015-01" db="EMBL/GenBank/DDBJ databases">
        <title>Evolutionary Origins and Diversification of the Mycorrhizal Mutualists.</title>
        <authorList>
            <consortium name="DOE Joint Genome Institute"/>
            <consortium name="Mycorrhizal Genomics Consortium"/>
            <person name="Kohler A."/>
            <person name="Kuo A."/>
            <person name="Nagy L.G."/>
            <person name="Floudas D."/>
            <person name="Copeland A."/>
            <person name="Barry K.W."/>
            <person name="Cichocki N."/>
            <person name="Veneault-Fourrey C."/>
            <person name="LaButti K."/>
            <person name="Lindquist E.A."/>
            <person name="Lipzen A."/>
            <person name="Lundell T."/>
            <person name="Morin E."/>
            <person name="Murat C."/>
            <person name="Riley R."/>
            <person name="Ohm R."/>
            <person name="Sun H."/>
            <person name="Tunlid A."/>
            <person name="Henrissat B."/>
            <person name="Grigoriev I.V."/>
            <person name="Hibbett D.S."/>
            <person name="Martin F."/>
        </authorList>
    </citation>
    <scope>NUCLEOTIDE SEQUENCE [LARGE SCALE GENOMIC DNA]</scope>
    <source>
        <strain evidence="3">MUT 4182</strain>
    </source>
</reference>
<evidence type="ECO:0000313" key="3">
    <source>
        <dbReference type="Proteomes" id="UP000054248"/>
    </source>
</evidence>
<dbReference type="Pfam" id="PF05699">
    <property type="entry name" value="Dimer_Tnp_hAT"/>
    <property type="match status" value="1"/>
</dbReference>
<feature type="domain" description="HAT C-terminal dimerisation" evidence="1">
    <location>
        <begin position="7"/>
        <end position="53"/>
    </location>
</feature>
<proteinExistence type="predicted"/>
<dbReference type="InterPro" id="IPR012337">
    <property type="entry name" value="RNaseH-like_sf"/>
</dbReference>
<dbReference type="AlphaFoldDB" id="A0A0C3QJI2"/>
<gene>
    <name evidence="2" type="ORF">M407DRAFT_74653</name>
</gene>
<accession>A0A0C3QJI2</accession>
<protein>
    <recommendedName>
        <fullName evidence="1">HAT C-terminal dimerisation domain-containing protein</fullName>
    </recommendedName>
</protein>
<evidence type="ECO:0000259" key="1">
    <source>
        <dbReference type="Pfam" id="PF05699"/>
    </source>
</evidence>
<dbReference type="EMBL" id="KN823026">
    <property type="protein sequence ID" value="KIO26329.1"/>
    <property type="molecule type" value="Genomic_DNA"/>
</dbReference>
<keyword evidence="3" id="KW-1185">Reference proteome</keyword>
<dbReference type="OrthoDB" id="1607513at2759"/>